<reference evidence="1 2" key="1">
    <citation type="submission" date="2018-03" db="EMBL/GenBank/DDBJ databases">
        <title>Genomic Encyclopedia of Archaeal and Bacterial Type Strains, Phase II (KMG-II): from individual species to whole genera.</title>
        <authorList>
            <person name="Goeker M."/>
        </authorList>
    </citation>
    <scope>NUCLEOTIDE SEQUENCE [LARGE SCALE GENOMIC DNA]</scope>
    <source>
        <strain evidence="1 2">ATCC BAA-1496</strain>
    </source>
</reference>
<protein>
    <recommendedName>
        <fullName evidence="3">DUF2332 domain-containing protein</fullName>
    </recommendedName>
</protein>
<evidence type="ECO:0000313" key="2">
    <source>
        <dbReference type="Proteomes" id="UP000237822"/>
    </source>
</evidence>
<evidence type="ECO:0008006" key="3">
    <source>
        <dbReference type="Google" id="ProtNLM"/>
    </source>
</evidence>
<gene>
    <name evidence="1" type="ORF">BCF74_10715</name>
</gene>
<comment type="caution">
    <text evidence="1">The sequence shown here is derived from an EMBL/GenBank/DDBJ whole genome shotgun (WGS) entry which is preliminary data.</text>
</comment>
<dbReference type="OrthoDB" id="8899077at2"/>
<proteinExistence type="predicted"/>
<dbReference type="RefSeq" id="WP_106297000.1">
    <property type="nucleotide sequence ID" value="NZ_PVTI01000007.1"/>
</dbReference>
<dbReference type="Pfam" id="PF10094">
    <property type="entry name" value="DUF2332"/>
    <property type="match status" value="1"/>
</dbReference>
<accession>A0A2T0UQM0</accession>
<dbReference type="EMBL" id="PVTI01000007">
    <property type="protein sequence ID" value="PRY60229.1"/>
    <property type="molecule type" value="Genomic_DNA"/>
</dbReference>
<name>A0A2T0UQM0_9MICO</name>
<organism evidence="1 2">
    <name type="scientific">Knoellia remsis</name>
    <dbReference type="NCBI Taxonomy" id="407159"/>
    <lineage>
        <taxon>Bacteria</taxon>
        <taxon>Bacillati</taxon>
        <taxon>Actinomycetota</taxon>
        <taxon>Actinomycetes</taxon>
        <taxon>Micrococcales</taxon>
        <taxon>Intrasporangiaceae</taxon>
        <taxon>Knoellia</taxon>
    </lineage>
</organism>
<sequence length="352" mass="37432">MTAFDGADLGERLRHSEHPDPLYAALLDGASDDWAAGGVMREILAGHEDDAAADMIHLRFLASLFRVVLTGDAPELEPFYPCLGGTAAPEGVWAVAEPVLRRWAPRVREGLAAHPQTNDPGRSIALLVGLSYAVRAHGLSRVRLLEPGASAGLNLLLDRFRFVGDGWSWGPVGSPLVMDGLGLAGFAPPAVEVVSRRGCDLLPIDAASEEGAVLLRSFVWPSQVGRHERLSAALEVARVEPVIVDRAGAADWLEAQLGGAAGPDGARGEVVEPGVLTVVWQSITRQYWPAEETRRVDALVAEARSRGPVAHVAMEDPRAVGLDPGDGLPVTIEVDGELVARCHYHGVPVELT</sequence>
<dbReference type="InterPro" id="IPR011200">
    <property type="entry name" value="UCP012608"/>
</dbReference>
<dbReference type="AlphaFoldDB" id="A0A2T0UQM0"/>
<evidence type="ECO:0000313" key="1">
    <source>
        <dbReference type="EMBL" id="PRY60229.1"/>
    </source>
</evidence>
<dbReference type="Proteomes" id="UP000237822">
    <property type="component" value="Unassembled WGS sequence"/>
</dbReference>
<keyword evidence="2" id="KW-1185">Reference proteome</keyword>